<feature type="region of interest" description="Disordered" evidence="1">
    <location>
        <begin position="1"/>
        <end position="67"/>
    </location>
</feature>
<feature type="compositionally biased region" description="Acidic residues" evidence="1">
    <location>
        <begin position="44"/>
        <end position="66"/>
    </location>
</feature>
<evidence type="ECO:0000313" key="2">
    <source>
        <dbReference type="EMBL" id="KAG8372739.1"/>
    </source>
</evidence>
<feature type="compositionally biased region" description="Polar residues" evidence="1">
    <location>
        <begin position="128"/>
        <end position="138"/>
    </location>
</feature>
<proteinExistence type="predicted"/>
<evidence type="ECO:0000256" key="1">
    <source>
        <dbReference type="SAM" id="MobiDB-lite"/>
    </source>
</evidence>
<dbReference type="EMBL" id="WHWC01000012">
    <property type="protein sequence ID" value="KAG8372739.1"/>
    <property type="molecule type" value="Genomic_DNA"/>
</dbReference>
<name>A0AAV6WY02_9LAMI</name>
<feature type="region of interest" description="Disordered" evidence="1">
    <location>
        <begin position="117"/>
        <end position="138"/>
    </location>
</feature>
<sequence length="138" mass="14697">MPEIPVIVEDVTDTVPPGDPSSSAKPHIQGGHNVYGIESHGGETETETETVIYESEDDVEDGDDNKDESISDAAIIEMEAGIYGLQIIKNADLEDLQSRIWTFGTYIMGSGGEQITKISGGRKDSVKTSHPNGSASMG</sequence>
<keyword evidence="3" id="KW-1185">Reference proteome</keyword>
<comment type="caution">
    <text evidence="2">The sequence shown here is derived from an EMBL/GenBank/DDBJ whole genome shotgun (WGS) entry which is preliminary data.</text>
</comment>
<dbReference type="AlphaFoldDB" id="A0AAV6WY02"/>
<dbReference type="Proteomes" id="UP000826271">
    <property type="component" value="Unassembled WGS sequence"/>
</dbReference>
<evidence type="ECO:0000313" key="3">
    <source>
        <dbReference type="Proteomes" id="UP000826271"/>
    </source>
</evidence>
<protein>
    <submittedName>
        <fullName evidence="2">Uncharacterized protein</fullName>
    </submittedName>
</protein>
<reference evidence="2" key="1">
    <citation type="submission" date="2019-10" db="EMBL/GenBank/DDBJ databases">
        <authorList>
            <person name="Zhang R."/>
            <person name="Pan Y."/>
            <person name="Wang J."/>
            <person name="Ma R."/>
            <person name="Yu S."/>
        </authorList>
    </citation>
    <scope>NUCLEOTIDE SEQUENCE</scope>
    <source>
        <strain evidence="2">LA-IB0</strain>
        <tissue evidence="2">Leaf</tissue>
    </source>
</reference>
<organism evidence="2 3">
    <name type="scientific">Buddleja alternifolia</name>
    <dbReference type="NCBI Taxonomy" id="168488"/>
    <lineage>
        <taxon>Eukaryota</taxon>
        <taxon>Viridiplantae</taxon>
        <taxon>Streptophyta</taxon>
        <taxon>Embryophyta</taxon>
        <taxon>Tracheophyta</taxon>
        <taxon>Spermatophyta</taxon>
        <taxon>Magnoliopsida</taxon>
        <taxon>eudicotyledons</taxon>
        <taxon>Gunneridae</taxon>
        <taxon>Pentapetalae</taxon>
        <taxon>asterids</taxon>
        <taxon>lamiids</taxon>
        <taxon>Lamiales</taxon>
        <taxon>Scrophulariaceae</taxon>
        <taxon>Buddlejeae</taxon>
        <taxon>Buddleja</taxon>
    </lineage>
</organism>
<gene>
    <name evidence="2" type="ORF">BUALT_Bualt12G0098100</name>
</gene>
<accession>A0AAV6WY02</accession>